<evidence type="ECO:0000313" key="2">
    <source>
        <dbReference type="Proteomes" id="UP001281147"/>
    </source>
</evidence>
<keyword evidence="2" id="KW-1185">Reference proteome</keyword>
<reference evidence="1" key="1">
    <citation type="submission" date="2023-07" db="EMBL/GenBank/DDBJ databases">
        <title>Black Yeasts Isolated from many extreme environments.</title>
        <authorList>
            <person name="Coleine C."/>
            <person name="Stajich J.E."/>
            <person name="Selbmann L."/>
        </authorList>
    </citation>
    <scope>NUCLEOTIDE SEQUENCE</scope>
    <source>
        <strain evidence="1">CCFEE 5714</strain>
    </source>
</reference>
<gene>
    <name evidence="1" type="ORF">LTR37_011284</name>
</gene>
<name>A0ACC3N2F2_9PEZI</name>
<protein>
    <submittedName>
        <fullName evidence="1">Uncharacterized protein</fullName>
    </submittedName>
</protein>
<comment type="caution">
    <text evidence="1">The sequence shown here is derived from an EMBL/GenBank/DDBJ whole genome shotgun (WGS) entry which is preliminary data.</text>
</comment>
<organism evidence="1 2">
    <name type="scientific">Vermiconidia calcicola</name>
    <dbReference type="NCBI Taxonomy" id="1690605"/>
    <lineage>
        <taxon>Eukaryota</taxon>
        <taxon>Fungi</taxon>
        <taxon>Dikarya</taxon>
        <taxon>Ascomycota</taxon>
        <taxon>Pezizomycotina</taxon>
        <taxon>Dothideomycetes</taxon>
        <taxon>Dothideomycetidae</taxon>
        <taxon>Mycosphaerellales</taxon>
        <taxon>Extremaceae</taxon>
        <taxon>Vermiconidia</taxon>
    </lineage>
</organism>
<accession>A0ACC3N2F2</accession>
<dbReference type="Proteomes" id="UP001281147">
    <property type="component" value="Unassembled WGS sequence"/>
</dbReference>
<dbReference type="EMBL" id="JAUTXU010000098">
    <property type="protein sequence ID" value="KAK3708763.1"/>
    <property type="molecule type" value="Genomic_DNA"/>
</dbReference>
<sequence length="142" mass="16306">MSKGTGTPGFMAPEAVYYEDHRDLLYPYSSASDVYAVGKIMMCLIKLENERDAPQPLYDGTDIDQRFDNDMEEVYDRALLDCVLDCLEPDPRNRPPVEKLWTYIQREVMKAPGLRALPPKLRGLEEGDVLRFEPDRYAVWAG</sequence>
<evidence type="ECO:0000313" key="1">
    <source>
        <dbReference type="EMBL" id="KAK3708763.1"/>
    </source>
</evidence>
<proteinExistence type="predicted"/>